<evidence type="ECO:0000313" key="2">
    <source>
        <dbReference type="Proteomes" id="UP000810207"/>
    </source>
</evidence>
<accession>A0ABS4S2B8</accession>
<dbReference type="Proteomes" id="UP000810207">
    <property type="component" value="Unassembled WGS sequence"/>
</dbReference>
<sequence>MTMPWKYNSAGDITYIYISGANKYYQAARIVKRLLGRKATAELQTNKNRTRCLIKIYM</sequence>
<name>A0ABS4S2B8_PAEXY</name>
<gene>
    <name evidence="1" type="ORF">J2Z28_005968</name>
</gene>
<keyword evidence="2" id="KW-1185">Reference proteome</keyword>
<comment type="caution">
    <text evidence="1">The sequence shown here is derived from an EMBL/GenBank/DDBJ whole genome shotgun (WGS) entry which is preliminary data.</text>
</comment>
<organism evidence="1 2">
    <name type="scientific">Paenibacillus xylanexedens</name>
    <dbReference type="NCBI Taxonomy" id="528191"/>
    <lineage>
        <taxon>Bacteria</taxon>
        <taxon>Bacillati</taxon>
        <taxon>Bacillota</taxon>
        <taxon>Bacilli</taxon>
        <taxon>Bacillales</taxon>
        <taxon>Paenibacillaceae</taxon>
        <taxon>Paenibacillus</taxon>
    </lineage>
</organism>
<dbReference type="EMBL" id="JAGIKV010000035">
    <property type="protein sequence ID" value="MBP2249273.1"/>
    <property type="molecule type" value="Genomic_DNA"/>
</dbReference>
<reference evidence="1 2" key="1">
    <citation type="submission" date="2021-03" db="EMBL/GenBank/DDBJ databases">
        <title>Genomic Encyclopedia of Type Strains, Phase IV (KMG-IV): sequencing the most valuable type-strain genomes for metagenomic binning, comparative biology and taxonomic classification.</title>
        <authorList>
            <person name="Goeker M."/>
        </authorList>
    </citation>
    <scope>NUCLEOTIDE SEQUENCE [LARGE SCALE GENOMIC DNA]</scope>
    <source>
        <strain evidence="1 2">DSM 21292</strain>
    </source>
</reference>
<protein>
    <submittedName>
        <fullName evidence="1">Uncharacterized protein</fullName>
    </submittedName>
</protein>
<proteinExistence type="predicted"/>
<evidence type="ECO:0000313" key="1">
    <source>
        <dbReference type="EMBL" id="MBP2249273.1"/>
    </source>
</evidence>